<evidence type="ECO:0000313" key="7">
    <source>
        <dbReference type="Proteomes" id="UP000530928"/>
    </source>
</evidence>
<dbReference type="Proteomes" id="UP000530928">
    <property type="component" value="Unassembled WGS sequence"/>
</dbReference>
<evidence type="ECO:0000313" key="6">
    <source>
        <dbReference type="EMBL" id="MBA2896964.1"/>
    </source>
</evidence>
<evidence type="ECO:0000256" key="3">
    <source>
        <dbReference type="ARBA" id="ARBA00023125"/>
    </source>
</evidence>
<keyword evidence="2" id="KW-0805">Transcription regulation</keyword>
<dbReference type="InterPro" id="IPR036390">
    <property type="entry name" value="WH_DNA-bd_sf"/>
</dbReference>
<feature type="domain" description="HTH lysR-type" evidence="5">
    <location>
        <begin position="1"/>
        <end position="58"/>
    </location>
</feature>
<dbReference type="PANTHER" id="PTHR30346">
    <property type="entry name" value="TRANSCRIPTIONAL DUAL REGULATOR HCAR-RELATED"/>
    <property type="match status" value="1"/>
</dbReference>
<dbReference type="SUPFAM" id="SSF53850">
    <property type="entry name" value="Periplasmic binding protein-like II"/>
    <property type="match status" value="1"/>
</dbReference>
<comment type="similarity">
    <text evidence="1">Belongs to the LysR transcriptional regulatory family.</text>
</comment>
<dbReference type="GO" id="GO:0003700">
    <property type="term" value="F:DNA-binding transcription factor activity"/>
    <property type="evidence" value="ECO:0007669"/>
    <property type="project" value="InterPro"/>
</dbReference>
<reference evidence="6 7" key="1">
    <citation type="submission" date="2020-07" db="EMBL/GenBank/DDBJ databases">
        <title>Genomic Encyclopedia of Type Strains, Phase IV (KMG-IV): sequencing the most valuable type-strain genomes for metagenomic binning, comparative biology and taxonomic classification.</title>
        <authorList>
            <person name="Goeker M."/>
        </authorList>
    </citation>
    <scope>NUCLEOTIDE SEQUENCE [LARGE SCALE GENOMIC DNA]</scope>
    <source>
        <strain evidence="6 7">DSM 45533</strain>
    </source>
</reference>
<dbReference type="InterPro" id="IPR005119">
    <property type="entry name" value="LysR_subst-bd"/>
</dbReference>
<dbReference type="InterPro" id="IPR000847">
    <property type="entry name" value="LysR_HTH_N"/>
</dbReference>
<comment type="caution">
    <text evidence="6">The sequence shown here is derived from an EMBL/GenBank/DDBJ whole genome shotgun (WGS) entry which is preliminary data.</text>
</comment>
<protein>
    <submittedName>
        <fullName evidence="6">DNA-binding transcriptional LysR family regulator</fullName>
    </submittedName>
</protein>
<dbReference type="GO" id="GO:0003677">
    <property type="term" value="F:DNA binding"/>
    <property type="evidence" value="ECO:0007669"/>
    <property type="project" value="UniProtKB-KW"/>
</dbReference>
<evidence type="ECO:0000259" key="5">
    <source>
        <dbReference type="PROSITE" id="PS50931"/>
    </source>
</evidence>
<dbReference type="PROSITE" id="PS50931">
    <property type="entry name" value="HTH_LYSR"/>
    <property type="match status" value="1"/>
</dbReference>
<sequence>MEIRDIEIFLTLCEELHFGRTAERLHVTSARISQAIRKQERAVGAPLFHRTSRSVRLTPLGEQLRRDLTQAYQALKDSIDRAALAARDKRESLRLGMIGGGIARDLRPVLDLFAGRHPLADLQIRSMTFSDPFGPLRRGEVDLAVLWLPVQEGDLTVGPVLFSEPIVLIVPAGHPLAAQESVSLEVLADEIVVDASMPRYWREALLPVHTPSGRPIRTGPQVHDLLEVFAVVTSGEGVCLVHAQTARYFARPDIVYVPVHDAPLARWALVWRCDTDPGGLVHGFADAVRDHGPLAL</sequence>
<keyword evidence="3 6" id="KW-0238">DNA-binding</keyword>
<dbReference type="PANTHER" id="PTHR30346:SF0">
    <property type="entry name" value="HCA OPERON TRANSCRIPTIONAL ACTIVATOR HCAR"/>
    <property type="match status" value="1"/>
</dbReference>
<name>A0A7W0HV77_9ACTN</name>
<evidence type="ECO:0000256" key="4">
    <source>
        <dbReference type="ARBA" id="ARBA00023163"/>
    </source>
</evidence>
<dbReference type="EMBL" id="JACDUR010000010">
    <property type="protein sequence ID" value="MBA2896964.1"/>
    <property type="molecule type" value="Genomic_DNA"/>
</dbReference>
<gene>
    <name evidence="6" type="ORF">HNR30_008360</name>
</gene>
<accession>A0A7W0HV77</accession>
<dbReference type="SUPFAM" id="SSF46785">
    <property type="entry name" value="Winged helix' DNA-binding domain"/>
    <property type="match status" value="1"/>
</dbReference>
<dbReference type="AlphaFoldDB" id="A0A7W0HV77"/>
<dbReference type="Gene3D" id="1.10.10.10">
    <property type="entry name" value="Winged helix-like DNA-binding domain superfamily/Winged helix DNA-binding domain"/>
    <property type="match status" value="1"/>
</dbReference>
<dbReference type="CDD" id="cd08414">
    <property type="entry name" value="PBP2_LTTR_aromatics_like"/>
    <property type="match status" value="1"/>
</dbReference>
<dbReference type="Pfam" id="PF03466">
    <property type="entry name" value="LysR_substrate"/>
    <property type="match status" value="1"/>
</dbReference>
<dbReference type="Gene3D" id="3.40.190.10">
    <property type="entry name" value="Periplasmic binding protein-like II"/>
    <property type="match status" value="2"/>
</dbReference>
<dbReference type="GO" id="GO:0032993">
    <property type="term" value="C:protein-DNA complex"/>
    <property type="evidence" value="ECO:0007669"/>
    <property type="project" value="TreeGrafter"/>
</dbReference>
<keyword evidence="4" id="KW-0804">Transcription</keyword>
<proteinExistence type="inferred from homology"/>
<evidence type="ECO:0000256" key="2">
    <source>
        <dbReference type="ARBA" id="ARBA00023015"/>
    </source>
</evidence>
<dbReference type="InterPro" id="IPR036388">
    <property type="entry name" value="WH-like_DNA-bd_sf"/>
</dbReference>
<keyword evidence="7" id="KW-1185">Reference proteome</keyword>
<dbReference type="RefSeq" id="WP_181615695.1">
    <property type="nucleotide sequence ID" value="NZ_BAABAM010000010.1"/>
</dbReference>
<dbReference type="Pfam" id="PF00126">
    <property type="entry name" value="HTH_1"/>
    <property type="match status" value="1"/>
</dbReference>
<organism evidence="6 7">
    <name type="scientific">Nonomuraea soli</name>
    <dbReference type="NCBI Taxonomy" id="1032476"/>
    <lineage>
        <taxon>Bacteria</taxon>
        <taxon>Bacillati</taxon>
        <taxon>Actinomycetota</taxon>
        <taxon>Actinomycetes</taxon>
        <taxon>Streptosporangiales</taxon>
        <taxon>Streptosporangiaceae</taxon>
        <taxon>Nonomuraea</taxon>
    </lineage>
</organism>
<evidence type="ECO:0000256" key="1">
    <source>
        <dbReference type="ARBA" id="ARBA00009437"/>
    </source>
</evidence>